<evidence type="ECO:0000259" key="9">
    <source>
        <dbReference type="Pfam" id="PF18471"/>
    </source>
</evidence>
<comment type="subcellular location">
    <subcellularLocation>
        <location evidence="1">Mitochondrion</location>
    </subcellularLocation>
</comment>
<evidence type="ECO:0000256" key="8">
    <source>
        <dbReference type="ARBA" id="ARBA00035465"/>
    </source>
</evidence>
<dbReference type="OrthoDB" id="1867012at2759"/>
<dbReference type="GO" id="GO:0033617">
    <property type="term" value="P:mitochondrial respiratory chain complex IV assembly"/>
    <property type="evidence" value="ECO:0007669"/>
    <property type="project" value="EnsemblFungi"/>
</dbReference>
<dbReference type="FunCoup" id="A0A1D2VQT9">
    <property type="interactions" value="286"/>
</dbReference>
<proteinExistence type="inferred from homology"/>
<reference evidence="11" key="1">
    <citation type="submission" date="2016-05" db="EMBL/GenBank/DDBJ databases">
        <title>Comparative genomics of biotechnologically important yeasts.</title>
        <authorList>
            <consortium name="DOE Joint Genome Institute"/>
            <person name="Riley R."/>
            <person name="Haridas S."/>
            <person name="Wolfe K.H."/>
            <person name="Lopes M.R."/>
            <person name="Hittinger C.T."/>
            <person name="Goker M."/>
            <person name="Salamov A."/>
            <person name="Wisecaver J."/>
            <person name="Long T.M."/>
            <person name="Aerts A.L."/>
            <person name="Barry K."/>
            <person name="Choi C."/>
            <person name="Clum A."/>
            <person name="Coughlan A.Y."/>
            <person name="Deshpande S."/>
            <person name="Douglass A.P."/>
            <person name="Hanson S.J."/>
            <person name="Klenk H.-P."/>
            <person name="Labutti K."/>
            <person name="Lapidus A."/>
            <person name="Lindquist E."/>
            <person name="Lipzen A."/>
            <person name="Meier-Kolthoff J.P."/>
            <person name="Ohm R.A."/>
            <person name="Otillar R.P."/>
            <person name="Pangilinan J."/>
            <person name="Peng Y."/>
            <person name="Rokas A."/>
            <person name="Rosa C.A."/>
            <person name="Scheuner C."/>
            <person name="Sibirny A.A."/>
            <person name="Slot J.C."/>
            <person name="Stielow J.B."/>
            <person name="Sun H."/>
            <person name="Kurtzman C.P."/>
            <person name="Blackwell M."/>
            <person name="Grigoriev I.V."/>
            <person name="Jeffries T.W."/>
        </authorList>
    </citation>
    <scope>NUCLEOTIDE SEQUENCE [LARGE SCALE GENOMIC DNA]</scope>
    <source>
        <strain evidence="11">DSM 1968</strain>
    </source>
</reference>
<evidence type="ECO:0000256" key="5">
    <source>
        <dbReference type="ARBA" id="ARBA00023128"/>
    </source>
</evidence>
<protein>
    <recommendedName>
        <fullName evidence="7">Large ribosomal subunit protein bL27m</fullName>
    </recommendedName>
    <alternativeName>
        <fullName evidence="8">54S ribosomal protein L2, mitochondrial</fullName>
    </alternativeName>
</protein>
<sequence>MSVFNKTFSADMLSLLYNATGALDSLQFVRTSTKKAGGGKTNNFNSAGRRLGPKKHEGQLVQTGEIIMRQRGSKFYPGENVGIGKDYTIFALEPGFVRFYLDPFHPKRKFIGVALREDLRLPTPHWEPRVRRFGYQLLTDPIEAEKEERNMSRKEYLDSSRIFDQLQNRQLKNEQLKKLYAEQLSLITSESFSESDLDLITDRLVLLSRYCKNGQALEDASGLITFNHIYDLKLAVKRGELTQEDFQTKKENYEKLSNIIDPLVDFDSKFMLYKKLSKEEKDSSKENIISQLDSLVKNPIINLDTKKKILQLINQPFYSRKEIVQLRRKYLKPVLPETLAIANKPGKKTIVIKRWNDEKRRVDTVIRTKDAFLSRLN</sequence>
<dbReference type="Gene3D" id="2.40.50.100">
    <property type="match status" value="1"/>
</dbReference>
<dbReference type="AlphaFoldDB" id="A0A1D2VQT9"/>
<gene>
    <name evidence="10" type="ORF">ASCRUDRAFT_78937</name>
</gene>
<dbReference type="GeneID" id="30967951"/>
<keyword evidence="11" id="KW-1185">Reference proteome</keyword>
<dbReference type="EMBL" id="KV454475">
    <property type="protein sequence ID" value="ODV63974.1"/>
    <property type="molecule type" value="Genomic_DNA"/>
</dbReference>
<dbReference type="GO" id="GO:0003735">
    <property type="term" value="F:structural constituent of ribosome"/>
    <property type="evidence" value="ECO:0007669"/>
    <property type="project" value="EnsemblFungi"/>
</dbReference>
<evidence type="ECO:0000313" key="10">
    <source>
        <dbReference type="EMBL" id="ODV63974.1"/>
    </source>
</evidence>
<dbReference type="PROSITE" id="PS00831">
    <property type="entry name" value="RIBOSOMAL_L27"/>
    <property type="match status" value="1"/>
</dbReference>
<evidence type="ECO:0000256" key="6">
    <source>
        <dbReference type="ARBA" id="ARBA00023274"/>
    </source>
</evidence>
<dbReference type="PANTHER" id="PTHR15893:SF0">
    <property type="entry name" value="LARGE RIBOSOMAL SUBUNIT PROTEIN BL27M"/>
    <property type="match status" value="1"/>
</dbReference>
<dbReference type="GO" id="GO:0006412">
    <property type="term" value="P:translation"/>
    <property type="evidence" value="ECO:0007669"/>
    <property type="project" value="InterPro"/>
</dbReference>
<evidence type="ECO:0000313" key="11">
    <source>
        <dbReference type="Proteomes" id="UP000095038"/>
    </source>
</evidence>
<keyword evidence="6" id="KW-0687">Ribonucleoprotein</keyword>
<dbReference type="InterPro" id="IPR018261">
    <property type="entry name" value="Ribosomal_bL27_CS"/>
</dbReference>
<dbReference type="GO" id="GO:0005762">
    <property type="term" value="C:mitochondrial large ribosomal subunit"/>
    <property type="evidence" value="ECO:0007669"/>
    <property type="project" value="EnsemblFungi"/>
</dbReference>
<dbReference type="InterPro" id="IPR041244">
    <property type="entry name" value="Ribosomal_bL27m_C"/>
</dbReference>
<organism evidence="10 11">
    <name type="scientific">Ascoidea rubescens DSM 1968</name>
    <dbReference type="NCBI Taxonomy" id="1344418"/>
    <lineage>
        <taxon>Eukaryota</taxon>
        <taxon>Fungi</taxon>
        <taxon>Dikarya</taxon>
        <taxon>Ascomycota</taxon>
        <taxon>Saccharomycotina</taxon>
        <taxon>Saccharomycetes</taxon>
        <taxon>Ascoideaceae</taxon>
        <taxon>Ascoidea</taxon>
    </lineage>
</organism>
<evidence type="ECO:0000256" key="4">
    <source>
        <dbReference type="ARBA" id="ARBA00022980"/>
    </source>
</evidence>
<dbReference type="PANTHER" id="PTHR15893">
    <property type="entry name" value="RIBOSOMAL PROTEIN L27"/>
    <property type="match status" value="1"/>
</dbReference>
<dbReference type="Proteomes" id="UP000095038">
    <property type="component" value="Unassembled WGS sequence"/>
</dbReference>
<dbReference type="Pfam" id="PF18471">
    <property type="entry name" value="Ribosomal_L27_C"/>
    <property type="match status" value="1"/>
</dbReference>
<dbReference type="InterPro" id="IPR001684">
    <property type="entry name" value="Ribosomal_bL27"/>
</dbReference>
<keyword evidence="4 10" id="KW-0689">Ribosomal protein</keyword>
<dbReference type="RefSeq" id="XP_020050281.1">
    <property type="nucleotide sequence ID" value="XM_020194315.1"/>
</dbReference>
<accession>A0A1D2VQT9</accession>
<dbReference type="FunFam" id="2.40.50.100:FF:000042">
    <property type="entry name" value="50S ribosomal protein L27"/>
    <property type="match status" value="1"/>
</dbReference>
<feature type="domain" description="Large ribosomal subunit protein bL27m C-terminal" evidence="9">
    <location>
        <begin position="139"/>
        <end position="376"/>
    </location>
</feature>
<evidence type="ECO:0000256" key="1">
    <source>
        <dbReference type="ARBA" id="ARBA00004173"/>
    </source>
</evidence>
<dbReference type="SUPFAM" id="SSF110324">
    <property type="entry name" value="Ribosomal L27 protein-like"/>
    <property type="match status" value="1"/>
</dbReference>
<comment type="similarity">
    <text evidence="2">Belongs to the bacterial ribosomal protein bL27 family.</text>
</comment>
<dbReference type="PRINTS" id="PR00063">
    <property type="entry name" value="RIBOSOMALL27"/>
</dbReference>
<keyword evidence="5" id="KW-0496">Mitochondrion</keyword>
<evidence type="ECO:0000256" key="3">
    <source>
        <dbReference type="ARBA" id="ARBA00022946"/>
    </source>
</evidence>
<dbReference type="NCBIfam" id="TIGR00062">
    <property type="entry name" value="L27"/>
    <property type="match status" value="1"/>
</dbReference>
<dbReference type="InParanoid" id="A0A1D2VQT9"/>
<dbReference type="STRING" id="1344418.A0A1D2VQT9"/>
<name>A0A1D2VQT9_9ASCO</name>
<evidence type="ECO:0000256" key="2">
    <source>
        <dbReference type="ARBA" id="ARBA00010797"/>
    </source>
</evidence>
<evidence type="ECO:0000256" key="7">
    <source>
        <dbReference type="ARBA" id="ARBA00035267"/>
    </source>
</evidence>
<keyword evidence="3" id="KW-0809">Transit peptide</keyword>
<dbReference type="Pfam" id="PF01016">
    <property type="entry name" value="Ribosomal_L27"/>
    <property type="match status" value="1"/>
</dbReference>